<dbReference type="SMART" id="SM00185">
    <property type="entry name" value="ARM"/>
    <property type="match status" value="7"/>
</dbReference>
<reference evidence="9 10" key="1">
    <citation type="journal article" date="2010" name="Nature">
        <title>The Ectocarpus genome and the independent evolution of multicellularity in brown algae.</title>
        <authorList>
            <person name="Cock J.M."/>
            <person name="Sterck L."/>
            <person name="Rouze P."/>
            <person name="Scornet D."/>
            <person name="Allen A.E."/>
            <person name="Amoutzias G."/>
            <person name="Anthouard V."/>
            <person name="Artiguenave F."/>
            <person name="Aury J.M."/>
            <person name="Badger J.H."/>
            <person name="Beszteri B."/>
            <person name="Billiau K."/>
            <person name="Bonnet E."/>
            <person name="Bothwell J.H."/>
            <person name="Bowler C."/>
            <person name="Boyen C."/>
            <person name="Brownlee C."/>
            <person name="Carrano C.J."/>
            <person name="Charrier B."/>
            <person name="Cho G.Y."/>
            <person name="Coelho S.M."/>
            <person name="Collen J."/>
            <person name="Corre E."/>
            <person name="Da Silva C."/>
            <person name="Delage L."/>
            <person name="Delaroque N."/>
            <person name="Dittami S.M."/>
            <person name="Doulbeau S."/>
            <person name="Elias M."/>
            <person name="Farnham G."/>
            <person name="Gachon C.M."/>
            <person name="Gschloessl B."/>
            <person name="Heesch S."/>
            <person name="Jabbari K."/>
            <person name="Jubin C."/>
            <person name="Kawai H."/>
            <person name="Kimura K."/>
            <person name="Kloareg B."/>
            <person name="Kupper F.C."/>
            <person name="Lang D."/>
            <person name="Le Bail A."/>
            <person name="Leblanc C."/>
            <person name="Lerouge P."/>
            <person name="Lohr M."/>
            <person name="Lopez P.J."/>
            <person name="Martens C."/>
            <person name="Maumus F."/>
            <person name="Michel G."/>
            <person name="Miranda-Saavedra D."/>
            <person name="Morales J."/>
            <person name="Moreau H."/>
            <person name="Motomura T."/>
            <person name="Nagasato C."/>
            <person name="Napoli C.A."/>
            <person name="Nelson D.R."/>
            <person name="Nyvall-Collen P."/>
            <person name="Peters A.F."/>
            <person name="Pommier C."/>
            <person name="Potin P."/>
            <person name="Poulain J."/>
            <person name="Quesneville H."/>
            <person name="Read B."/>
            <person name="Rensing S.A."/>
            <person name="Ritter A."/>
            <person name="Rousvoal S."/>
            <person name="Samanta M."/>
            <person name="Samson G."/>
            <person name="Schroeder D.C."/>
            <person name="Segurens B."/>
            <person name="Strittmatter M."/>
            <person name="Tonon T."/>
            <person name="Tregear J.W."/>
            <person name="Valentin K."/>
            <person name="von Dassow P."/>
            <person name="Yamagishi T."/>
            <person name="Van de Peer Y."/>
            <person name="Wincker P."/>
        </authorList>
    </citation>
    <scope>NUCLEOTIDE SEQUENCE [LARGE SCALE GENOMIC DNA]</scope>
    <source>
        <strain evidence="10">Ec32 / CCAP1310/4</strain>
    </source>
</reference>
<dbReference type="InterPro" id="IPR016024">
    <property type="entry name" value="ARM-type_fold"/>
</dbReference>
<dbReference type="GO" id="GO:0005737">
    <property type="term" value="C:cytoplasm"/>
    <property type="evidence" value="ECO:0007669"/>
    <property type="project" value="InterPro"/>
</dbReference>
<dbReference type="InterPro" id="IPR024931">
    <property type="entry name" value="Importin_alpha"/>
</dbReference>
<dbReference type="Proteomes" id="UP000002630">
    <property type="component" value="Unassembled WGS sequence"/>
</dbReference>
<evidence type="ECO:0000313" key="9">
    <source>
        <dbReference type="EMBL" id="CBJ31635.1"/>
    </source>
</evidence>
<keyword evidence="3" id="KW-0677">Repeat</keyword>
<evidence type="ECO:0000256" key="5">
    <source>
        <dbReference type="PIRNR" id="PIRNR005673"/>
    </source>
</evidence>
<gene>
    <name evidence="9" type="ORF">Esi_0270_0005</name>
</gene>
<dbReference type="Gene3D" id="1.25.10.10">
    <property type="entry name" value="Leucine-rich Repeat Variant"/>
    <property type="match status" value="1"/>
</dbReference>
<evidence type="ECO:0000256" key="2">
    <source>
        <dbReference type="ARBA" id="ARBA00022448"/>
    </source>
</evidence>
<evidence type="ECO:0000256" key="1">
    <source>
        <dbReference type="ARBA" id="ARBA00010394"/>
    </source>
</evidence>
<protein>
    <recommendedName>
        <fullName evidence="5">Importin subunit alpha</fullName>
    </recommendedName>
</protein>
<evidence type="ECO:0000256" key="6">
    <source>
        <dbReference type="PROSITE-ProRule" id="PRU00259"/>
    </source>
</evidence>
<keyword evidence="10" id="KW-1185">Reference proteome</keyword>
<dbReference type="EMBL" id="FN649760">
    <property type="protein sequence ID" value="CBJ31635.1"/>
    <property type="molecule type" value="Genomic_DNA"/>
</dbReference>
<comment type="similarity">
    <text evidence="1 5">Belongs to the importin alpha family.</text>
</comment>
<dbReference type="GO" id="GO:0061608">
    <property type="term" value="F:nuclear import signal receptor activity"/>
    <property type="evidence" value="ECO:0007669"/>
    <property type="project" value="InterPro"/>
</dbReference>
<dbReference type="Pfam" id="PF00514">
    <property type="entry name" value="Arm"/>
    <property type="match status" value="4"/>
</dbReference>
<dbReference type="STRING" id="2880.D7FUH9"/>
<dbReference type="InterPro" id="IPR032413">
    <property type="entry name" value="Arm_3"/>
</dbReference>
<dbReference type="PANTHER" id="PTHR23316">
    <property type="entry name" value="IMPORTIN ALPHA"/>
    <property type="match status" value="1"/>
</dbReference>
<evidence type="ECO:0000259" key="8">
    <source>
        <dbReference type="PROSITE" id="PS51214"/>
    </source>
</evidence>
<dbReference type="Pfam" id="PF13513">
    <property type="entry name" value="HEAT_EZ"/>
    <property type="match status" value="1"/>
</dbReference>
<dbReference type="AlphaFoldDB" id="D7FUH9"/>
<proteinExistence type="inferred from homology"/>
<dbReference type="eggNOG" id="KOG0166">
    <property type="taxonomic scope" value="Eukaryota"/>
</dbReference>
<evidence type="ECO:0000256" key="7">
    <source>
        <dbReference type="SAM" id="MobiDB-lite"/>
    </source>
</evidence>
<feature type="domain" description="IBB" evidence="8">
    <location>
        <begin position="1"/>
        <end position="60"/>
    </location>
</feature>
<feature type="region of interest" description="Disordered" evidence="7">
    <location>
        <begin position="1"/>
        <end position="54"/>
    </location>
</feature>
<dbReference type="InterPro" id="IPR011989">
    <property type="entry name" value="ARM-like"/>
</dbReference>
<feature type="repeat" description="ARM" evidence="6">
    <location>
        <begin position="142"/>
        <end position="170"/>
    </location>
</feature>
<feature type="repeat" description="ARM" evidence="6">
    <location>
        <begin position="227"/>
        <end position="269"/>
    </location>
</feature>
<keyword evidence="2 5" id="KW-0813">Transport</keyword>
<accession>D7FUH9</accession>
<name>D7FUH9_ECTSI</name>
<dbReference type="GO" id="GO:0006606">
    <property type="term" value="P:protein import into nucleus"/>
    <property type="evidence" value="ECO:0007669"/>
    <property type="project" value="InterPro"/>
</dbReference>
<dbReference type="PROSITE" id="PS50176">
    <property type="entry name" value="ARM_REPEAT"/>
    <property type="match status" value="2"/>
</dbReference>
<keyword evidence="4 5" id="KW-0653">Protein transport</keyword>
<dbReference type="OrthoDB" id="29145at2759"/>
<dbReference type="Pfam" id="PF16186">
    <property type="entry name" value="Arm_3"/>
    <property type="match status" value="1"/>
</dbReference>
<dbReference type="PIRSF" id="PIRSF005673">
    <property type="entry name" value="Importin_alpha"/>
    <property type="match status" value="1"/>
</dbReference>
<evidence type="ECO:0000256" key="3">
    <source>
        <dbReference type="ARBA" id="ARBA00022737"/>
    </source>
</evidence>
<organism evidence="9 10">
    <name type="scientific">Ectocarpus siliculosus</name>
    <name type="common">Brown alga</name>
    <name type="synonym">Conferva siliculosa</name>
    <dbReference type="NCBI Taxonomy" id="2880"/>
    <lineage>
        <taxon>Eukaryota</taxon>
        <taxon>Sar</taxon>
        <taxon>Stramenopiles</taxon>
        <taxon>Ochrophyta</taxon>
        <taxon>PX clade</taxon>
        <taxon>Phaeophyceae</taxon>
        <taxon>Ectocarpales</taxon>
        <taxon>Ectocarpaceae</taxon>
        <taxon>Ectocarpus</taxon>
    </lineage>
</organism>
<sequence length="541" mass="57324">MSSQTSSSSMQKRRDIKAGVDPTDLRRRRADTALSLRKQKKESGLEDAAQKPVSAADVPDLTRALAAGAGGPAARVEAARGLRKVLSLETDPPVAEVIQAGAMPLLVLCLDEHSSTDLQFEAAWALTNIASTCKTDAVVQHGAVPALVRNLRHHNQDLREQCAWCLGNIAGDCAELRDVVLGTPDALEGLLLNVVQPATPSLLRNCVWALSNMCRGKPQPDMSLLAPALPVLLNLLSSDDSEVLVDTCWALSYLSDGTTERIETVISSGVARPLTALLQHGDSNVVTPALRTLGNFVTGSDVQTQAVLDLGVLPHLQSLLRHPKKNIRKEACWTLSNIVAGTSPQMASVCDSPGLLGGVIELLSGDVWEVQKEANFVISNVATASDASRVRQLVNLEAIPALSSMLDRADAKAILVALDAISAIFALDSEDNGLPWVQMFDESGGLDRLEQLQEHENRAVYDKAIEIIERFYGCEDDDEEDAHVAPTVVDGASTFSFGAADAATPGKTASSTCGAEMNSSPCGGGAGMPIFGSPVRALNFA</sequence>
<dbReference type="PROSITE" id="PS51214">
    <property type="entry name" value="IBB"/>
    <property type="match status" value="1"/>
</dbReference>
<evidence type="ECO:0000256" key="4">
    <source>
        <dbReference type="ARBA" id="ARBA00022927"/>
    </source>
</evidence>
<dbReference type="InterPro" id="IPR000225">
    <property type="entry name" value="Armadillo"/>
</dbReference>
<feature type="compositionally biased region" description="Low complexity" evidence="7">
    <location>
        <begin position="1"/>
        <end position="10"/>
    </location>
</feature>
<dbReference type="InterPro" id="IPR002652">
    <property type="entry name" value="Importin-a_IBB"/>
</dbReference>
<dbReference type="InParanoid" id="D7FUH9"/>
<evidence type="ECO:0000313" key="10">
    <source>
        <dbReference type="Proteomes" id="UP000002630"/>
    </source>
</evidence>
<dbReference type="SUPFAM" id="SSF48371">
    <property type="entry name" value="ARM repeat"/>
    <property type="match status" value="1"/>
</dbReference>